<dbReference type="EMBL" id="CP134880">
    <property type="protein sequence ID" value="WNM26211.1"/>
    <property type="molecule type" value="Genomic_DNA"/>
</dbReference>
<dbReference type="SUPFAM" id="SSF46689">
    <property type="entry name" value="Homeodomain-like"/>
    <property type="match status" value="1"/>
</dbReference>
<dbReference type="Gene3D" id="1.10.357.10">
    <property type="entry name" value="Tetracycline Repressor, domain 2"/>
    <property type="match status" value="1"/>
</dbReference>
<evidence type="ECO:0000313" key="4">
    <source>
        <dbReference type="EMBL" id="WNM23334.1"/>
    </source>
</evidence>
<reference evidence="5 6" key="1">
    <citation type="submission" date="2023-09" db="EMBL/GenBank/DDBJ databases">
        <title>Demequina sp. a novel bacteria isolated from Capsicum annuum.</title>
        <authorList>
            <person name="Humaira Z."/>
            <person name="Lee J."/>
            <person name="Cho D."/>
        </authorList>
    </citation>
    <scope>NUCLEOTIDE SEQUENCE</scope>
    <source>
        <strain evidence="4 6">OYTSA14</strain>
        <strain evidence="5">PMTSA13</strain>
    </source>
</reference>
<dbReference type="GO" id="GO:0003677">
    <property type="term" value="F:DNA binding"/>
    <property type="evidence" value="ECO:0007669"/>
    <property type="project" value="UniProtKB-UniRule"/>
</dbReference>
<feature type="DNA-binding region" description="H-T-H motif" evidence="2">
    <location>
        <begin position="37"/>
        <end position="56"/>
    </location>
</feature>
<evidence type="ECO:0000256" key="2">
    <source>
        <dbReference type="PROSITE-ProRule" id="PRU00335"/>
    </source>
</evidence>
<dbReference type="InterPro" id="IPR009057">
    <property type="entry name" value="Homeodomain-like_sf"/>
</dbReference>
<dbReference type="RefSeq" id="WP_313496163.1">
    <property type="nucleotide sequence ID" value="NZ_CP134879.1"/>
</dbReference>
<dbReference type="Pfam" id="PF00440">
    <property type="entry name" value="TetR_N"/>
    <property type="match status" value="1"/>
</dbReference>
<feature type="domain" description="HTH tetR-type" evidence="3">
    <location>
        <begin position="14"/>
        <end position="74"/>
    </location>
</feature>
<dbReference type="InterPro" id="IPR001647">
    <property type="entry name" value="HTH_TetR"/>
</dbReference>
<dbReference type="Proteomes" id="UP001303408">
    <property type="component" value="Chromosome"/>
</dbReference>
<dbReference type="PROSITE" id="PS50977">
    <property type="entry name" value="HTH_TETR_2"/>
    <property type="match status" value="1"/>
</dbReference>
<proteinExistence type="predicted"/>
<evidence type="ECO:0000256" key="1">
    <source>
        <dbReference type="ARBA" id="ARBA00023125"/>
    </source>
</evidence>
<name>A0AA96F8P6_9MICO</name>
<accession>A0AA96F3K3</accession>
<dbReference type="EMBL" id="CP134879">
    <property type="protein sequence ID" value="WNM23334.1"/>
    <property type="molecule type" value="Genomic_DNA"/>
</dbReference>
<keyword evidence="1 2" id="KW-0238">DNA-binding</keyword>
<evidence type="ECO:0000313" key="6">
    <source>
        <dbReference type="Proteomes" id="UP001304125"/>
    </source>
</evidence>
<organism evidence="5">
    <name type="scientific">Demequina capsici</name>
    <dbReference type="NCBI Taxonomy" id="3075620"/>
    <lineage>
        <taxon>Bacteria</taxon>
        <taxon>Bacillati</taxon>
        <taxon>Actinomycetota</taxon>
        <taxon>Actinomycetes</taxon>
        <taxon>Micrococcales</taxon>
        <taxon>Demequinaceae</taxon>
        <taxon>Demequina</taxon>
    </lineage>
</organism>
<keyword evidence="6" id="KW-1185">Reference proteome</keyword>
<dbReference type="KEGG" id="dcp:RN607_08360"/>
<protein>
    <submittedName>
        <fullName evidence="5">TetR/AcrR family transcriptional regulator</fullName>
    </submittedName>
</protein>
<evidence type="ECO:0000313" key="5">
    <source>
        <dbReference type="EMBL" id="WNM26211.1"/>
    </source>
</evidence>
<dbReference type="PRINTS" id="PR00455">
    <property type="entry name" value="HTHTETR"/>
</dbReference>
<accession>A0AA96F8P6</accession>
<sequence>MPKIDAATVAEHSAARRAALLEAAVQLLHERPDAVPPLGEVGRRAGLSRSSVYHYFASSEDLLTAVVAETFPRWQRRFDSAYAGLTDPADVVRTYARENLAMVADGEHALARALTTVVPGDEIAARSAHFHATLVAPLTRAVADLGDPTPELTSELINGVILAGARRLEAGDALATVLPAVERMLGPYLARL</sequence>
<gene>
    <name evidence="4" type="ORF">RN606_08135</name>
    <name evidence="5" type="ORF">RN607_08360</name>
</gene>
<dbReference type="AlphaFoldDB" id="A0AA96F8P6"/>
<dbReference type="Proteomes" id="UP001304125">
    <property type="component" value="Chromosome"/>
</dbReference>
<evidence type="ECO:0000259" key="3">
    <source>
        <dbReference type="PROSITE" id="PS50977"/>
    </source>
</evidence>